<dbReference type="InterPro" id="IPR004358">
    <property type="entry name" value="Sig_transdc_His_kin-like_C"/>
</dbReference>
<keyword evidence="7" id="KW-0963">Cytoplasm</keyword>
<organism evidence="17 18">
    <name type="scientific">Georgenia alba</name>
    <dbReference type="NCBI Taxonomy" id="2233858"/>
    <lineage>
        <taxon>Bacteria</taxon>
        <taxon>Bacillati</taxon>
        <taxon>Actinomycetota</taxon>
        <taxon>Actinomycetes</taxon>
        <taxon>Micrococcales</taxon>
        <taxon>Bogoriellaceae</taxon>
        <taxon>Georgenia</taxon>
    </lineage>
</organism>
<comment type="function">
    <text evidence="13">Member of the two-component regulatory system NreB/NreC involved in the control of dissimilatory nitrate/nitrite reduction in response to oxygen. NreB functions as a direct oxygen sensor histidine kinase which is autophosphorylated, in the absence of oxygen, probably at the conserved histidine residue, and transfers its phosphate group probably to a conserved aspartate residue of NreC. NreB/NreC activates the expression of the nitrate (narGHJI) and nitrite (nir) reductase operons, as well as the putative nitrate transporter gene narT.</text>
</comment>
<dbReference type="PANTHER" id="PTHR24421">
    <property type="entry name" value="NITRATE/NITRITE SENSOR PROTEIN NARX-RELATED"/>
    <property type="match status" value="1"/>
</dbReference>
<keyword evidence="9 17" id="KW-0418">Kinase</keyword>
<evidence type="ECO:0000256" key="1">
    <source>
        <dbReference type="ARBA" id="ARBA00000085"/>
    </source>
</evidence>
<evidence type="ECO:0000259" key="16">
    <source>
        <dbReference type="SMART" id="SM00387"/>
    </source>
</evidence>
<evidence type="ECO:0000256" key="3">
    <source>
        <dbReference type="ARBA" id="ARBA00004496"/>
    </source>
</evidence>
<evidence type="ECO:0000313" key="18">
    <source>
        <dbReference type="Proteomes" id="UP001596455"/>
    </source>
</evidence>
<dbReference type="InterPro" id="IPR003594">
    <property type="entry name" value="HATPase_dom"/>
</dbReference>
<keyword evidence="6" id="KW-0479">Metal-binding</keyword>
<evidence type="ECO:0000256" key="12">
    <source>
        <dbReference type="ARBA" id="ARBA00023014"/>
    </source>
</evidence>
<keyword evidence="6" id="KW-0004">4Fe-4S</keyword>
<comment type="caution">
    <text evidence="17">The sequence shown here is derived from an EMBL/GenBank/DDBJ whole genome shotgun (WGS) entry which is preliminary data.</text>
</comment>
<dbReference type="InterPro" id="IPR017205">
    <property type="entry name" value="Sig_transdc_His_kinase_ChrS"/>
</dbReference>
<evidence type="ECO:0000256" key="13">
    <source>
        <dbReference type="ARBA" id="ARBA00024827"/>
    </source>
</evidence>
<dbReference type="CDD" id="cd16917">
    <property type="entry name" value="HATPase_UhpB-NarQ-NarX-like"/>
    <property type="match status" value="1"/>
</dbReference>
<keyword evidence="15" id="KW-1133">Transmembrane helix</keyword>
<evidence type="ECO:0000313" key="17">
    <source>
        <dbReference type="EMBL" id="MFC7407130.1"/>
    </source>
</evidence>
<evidence type="ECO:0000256" key="15">
    <source>
        <dbReference type="SAM" id="Phobius"/>
    </source>
</evidence>
<gene>
    <name evidence="17" type="ORF">ACFQQL_18585</name>
</gene>
<feature type="domain" description="Histidine kinase/HSP90-like ATPase" evidence="16">
    <location>
        <begin position="270"/>
        <end position="361"/>
    </location>
</feature>
<evidence type="ECO:0000256" key="11">
    <source>
        <dbReference type="ARBA" id="ARBA00023012"/>
    </source>
</evidence>
<dbReference type="GO" id="GO:0016301">
    <property type="term" value="F:kinase activity"/>
    <property type="evidence" value="ECO:0007669"/>
    <property type="project" value="UniProtKB-KW"/>
</dbReference>
<dbReference type="Proteomes" id="UP001596455">
    <property type="component" value="Unassembled WGS sequence"/>
</dbReference>
<dbReference type="InterPro" id="IPR036890">
    <property type="entry name" value="HATPase_C_sf"/>
</dbReference>
<dbReference type="PIRSF" id="PIRSF037434">
    <property type="entry name" value="STHK_ChrS"/>
    <property type="match status" value="1"/>
</dbReference>
<dbReference type="EC" id="2.7.13.3" evidence="4"/>
<evidence type="ECO:0000256" key="6">
    <source>
        <dbReference type="ARBA" id="ARBA00022485"/>
    </source>
</evidence>
<evidence type="ECO:0000256" key="5">
    <source>
        <dbReference type="ARBA" id="ARBA00017322"/>
    </source>
</evidence>
<dbReference type="InterPro" id="IPR011712">
    <property type="entry name" value="Sig_transdc_His_kin_sub3_dim/P"/>
</dbReference>
<dbReference type="Pfam" id="PF02518">
    <property type="entry name" value="HATPase_c"/>
    <property type="match status" value="1"/>
</dbReference>
<feature type="transmembrane region" description="Helical" evidence="15">
    <location>
        <begin position="30"/>
        <end position="50"/>
    </location>
</feature>
<feature type="transmembrane region" description="Helical" evidence="15">
    <location>
        <begin position="57"/>
        <end position="82"/>
    </location>
</feature>
<comment type="cofactor">
    <cofactor evidence="2">
        <name>[4Fe-4S] cluster</name>
        <dbReference type="ChEBI" id="CHEBI:49883"/>
    </cofactor>
</comment>
<dbReference type="Gene3D" id="1.20.5.1930">
    <property type="match status" value="1"/>
</dbReference>
<evidence type="ECO:0000256" key="4">
    <source>
        <dbReference type="ARBA" id="ARBA00012438"/>
    </source>
</evidence>
<dbReference type="InterPro" id="IPR050482">
    <property type="entry name" value="Sensor_HK_TwoCompSys"/>
</dbReference>
<keyword evidence="11" id="KW-0902">Two-component regulatory system</keyword>
<name>A0ABW2QHH1_9MICO</name>
<feature type="transmembrane region" description="Helical" evidence="15">
    <location>
        <begin position="124"/>
        <end position="142"/>
    </location>
</feature>
<dbReference type="EMBL" id="JBHTCQ010000005">
    <property type="protein sequence ID" value="MFC7407130.1"/>
    <property type="molecule type" value="Genomic_DNA"/>
</dbReference>
<keyword evidence="8" id="KW-0808">Transferase</keyword>
<keyword evidence="15" id="KW-0472">Membrane</keyword>
<keyword evidence="18" id="KW-1185">Reference proteome</keyword>
<dbReference type="RefSeq" id="WP_382396659.1">
    <property type="nucleotide sequence ID" value="NZ_JBHTCQ010000005.1"/>
</dbReference>
<comment type="catalytic activity">
    <reaction evidence="1">
        <text>ATP + protein L-histidine = ADP + protein N-phospho-L-histidine.</text>
        <dbReference type="EC" id="2.7.13.3"/>
    </reaction>
</comment>
<evidence type="ECO:0000256" key="10">
    <source>
        <dbReference type="ARBA" id="ARBA00023004"/>
    </source>
</evidence>
<keyword evidence="10" id="KW-0408">Iron</keyword>
<proteinExistence type="predicted"/>
<dbReference type="SUPFAM" id="SSF55874">
    <property type="entry name" value="ATPase domain of HSP90 chaperone/DNA topoisomerase II/histidine kinase"/>
    <property type="match status" value="1"/>
</dbReference>
<keyword evidence="12" id="KW-0411">Iron-sulfur</keyword>
<comment type="subcellular location">
    <subcellularLocation>
        <location evidence="3">Cytoplasm</location>
    </subcellularLocation>
</comment>
<dbReference type="Gene3D" id="3.30.565.10">
    <property type="entry name" value="Histidine kinase-like ATPase, C-terminal domain"/>
    <property type="match status" value="1"/>
</dbReference>
<dbReference type="SMART" id="SM00387">
    <property type="entry name" value="HATPase_c"/>
    <property type="match status" value="1"/>
</dbReference>
<evidence type="ECO:0000256" key="8">
    <source>
        <dbReference type="ARBA" id="ARBA00022679"/>
    </source>
</evidence>
<accession>A0ABW2QHH1</accession>
<sequence length="365" mass="39371">MRGWYSLVWVVFGLCPGLVAVLRNTGDPRYISLVILGAMGVAYALVTLLPDLRAIRLSYLALLVPALGAMAFLPGGGAALLLLTLPQFWLFTSVSWQAIGFAAAATAAVVAGSLAPTDDAIPENAVAAAAAFALSLPIIRWWHRNEHHARERDHELARTQQALADAHRREGAVQERDRIAREIHDTLAQGFASIVALAEAGRLTDDPDQRDRHLISIEVTARENLAEARILVGSEPPPTPSSLRRMLVRFADDTGIEVHADSTDDDLSPRIRAALLRCAQESLANIRKHASASTVTVELVQHHGAVQLEIADDGRGFNVAEARGFGIDGMRRRIAELGGELTLTSSIGDGTRILIDVPIPAEERS</sequence>
<reference evidence="18" key="1">
    <citation type="journal article" date="2019" name="Int. J. Syst. Evol. Microbiol.">
        <title>The Global Catalogue of Microorganisms (GCM) 10K type strain sequencing project: providing services to taxonomists for standard genome sequencing and annotation.</title>
        <authorList>
            <consortium name="The Broad Institute Genomics Platform"/>
            <consortium name="The Broad Institute Genome Sequencing Center for Infectious Disease"/>
            <person name="Wu L."/>
            <person name="Ma J."/>
        </authorList>
    </citation>
    <scope>NUCLEOTIDE SEQUENCE [LARGE SCALE GENOMIC DNA]</scope>
    <source>
        <strain evidence="18">JCM 1490</strain>
    </source>
</reference>
<keyword evidence="15" id="KW-0812">Transmembrane</keyword>
<dbReference type="PRINTS" id="PR00344">
    <property type="entry name" value="BCTRLSENSOR"/>
</dbReference>
<dbReference type="Pfam" id="PF07730">
    <property type="entry name" value="HisKA_3"/>
    <property type="match status" value="1"/>
</dbReference>
<evidence type="ECO:0000256" key="7">
    <source>
        <dbReference type="ARBA" id="ARBA00022490"/>
    </source>
</evidence>
<evidence type="ECO:0000256" key="14">
    <source>
        <dbReference type="ARBA" id="ARBA00030800"/>
    </source>
</evidence>
<feature type="transmembrane region" description="Helical" evidence="15">
    <location>
        <begin position="88"/>
        <end position="112"/>
    </location>
</feature>
<evidence type="ECO:0000256" key="2">
    <source>
        <dbReference type="ARBA" id="ARBA00001966"/>
    </source>
</evidence>
<protein>
    <recommendedName>
        <fullName evidence="5">Oxygen sensor histidine kinase NreB</fullName>
        <ecNumber evidence="4">2.7.13.3</ecNumber>
    </recommendedName>
    <alternativeName>
        <fullName evidence="14">Nitrogen regulation protein B</fullName>
    </alternativeName>
</protein>
<evidence type="ECO:0000256" key="9">
    <source>
        <dbReference type="ARBA" id="ARBA00022777"/>
    </source>
</evidence>